<reference evidence="6 7" key="1">
    <citation type="journal article" date="2008" name="DNA Res.">
        <title>Comparative genome analysis of Lactobacillus reuteri and Lactobacillus fermentum reveal a genomic island for reuterin and cobalamin production.</title>
        <authorList>
            <person name="Morita H."/>
            <person name="Toh H."/>
            <person name="Fukuda S."/>
            <person name="Horikawa H."/>
            <person name="Oshima K."/>
            <person name="Suzuki T."/>
            <person name="Murakami M."/>
            <person name="Hisamatsu S."/>
            <person name="Kato Y."/>
            <person name="Takizawa T."/>
            <person name="Fukuoka H."/>
            <person name="Yoshimura T."/>
            <person name="Itoh K."/>
            <person name="O'Sullivan D.J."/>
            <person name="McKay L.L."/>
            <person name="Ohno H."/>
            <person name="Kikuchi J."/>
            <person name="Masaoka T."/>
            <person name="Hattori M."/>
        </authorList>
    </citation>
    <scope>NUCLEOTIDE SEQUENCE [LARGE SCALE GENOMIC DNA]</scope>
    <source>
        <strain evidence="7">NBRC 3956 / LMG 18251</strain>
    </source>
</reference>
<sequence>MIKVGAVIVTYNPDVIQLQKNVSSISPQVDTVIIVDNGSKNVTEIRKLSANYDNLYLQELGINQGIAKAQNQGLATLKEGKHDWAVTLDQDTVLPNRYVSRLLDASEDLDNVGIITGAYIDTKWDTAKISSVRKSRTPEIQQFNQEIASGNIVSILAWEKVGGMDEQLFIDYVDFDFDYKLIENGYHLYRVNNVEFEHEIGSPIKKNWLTKVLLLDHKELFDHSNQRMYYINRNRLIVRKRYPQFGSPLGMLIAEVLNLREICVMDSPRFRKLYKAVKGILEGIFYRVRG</sequence>
<comment type="similarity">
    <text evidence="2">Belongs to the glycosyltransferase 2 family.</text>
</comment>
<evidence type="ECO:0000256" key="4">
    <source>
        <dbReference type="ARBA" id="ARBA00022679"/>
    </source>
</evidence>
<evidence type="ECO:0000256" key="1">
    <source>
        <dbReference type="ARBA" id="ARBA00004776"/>
    </source>
</evidence>
<name>A0ABF7R0I0_LIMF3</name>
<comment type="pathway">
    <text evidence="1">Cell wall biogenesis; cell wall polysaccharide biosynthesis.</text>
</comment>
<dbReference type="AlphaFoldDB" id="A0ABF7R0I0"/>
<evidence type="ECO:0000313" key="6">
    <source>
        <dbReference type="EMBL" id="BAG26430.1"/>
    </source>
</evidence>
<dbReference type="KEGG" id="lfe:LAF_0094"/>
<keyword evidence="7" id="KW-1185">Reference proteome</keyword>
<keyword evidence="3" id="KW-0328">Glycosyltransferase</keyword>
<dbReference type="SUPFAM" id="SSF53448">
    <property type="entry name" value="Nucleotide-diphospho-sugar transferases"/>
    <property type="match status" value="1"/>
</dbReference>
<dbReference type="PANTHER" id="PTHR43179:SF12">
    <property type="entry name" value="GALACTOFURANOSYLTRANSFERASE GLFT2"/>
    <property type="match status" value="1"/>
</dbReference>
<organism evidence="6 7">
    <name type="scientific">Limosilactobacillus fermentum (strain NBRC 3956 / LMG 18251)</name>
    <name type="common">Lactobacillus fermentum</name>
    <dbReference type="NCBI Taxonomy" id="334390"/>
    <lineage>
        <taxon>Bacteria</taxon>
        <taxon>Bacillati</taxon>
        <taxon>Bacillota</taxon>
        <taxon>Bacilli</taxon>
        <taxon>Lactobacillales</taxon>
        <taxon>Lactobacillaceae</taxon>
        <taxon>Limosilactobacillus</taxon>
    </lineage>
</organism>
<dbReference type="Pfam" id="PF00535">
    <property type="entry name" value="Glycos_transf_2"/>
    <property type="match status" value="1"/>
</dbReference>
<proteinExistence type="inferred from homology"/>
<dbReference type="PANTHER" id="PTHR43179">
    <property type="entry name" value="RHAMNOSYLTRANSFERASE WBBL"/>
    <property type="match status" value="1"/>
</dbReference>
<dbReference type="InterPro" id="IPR001173">
    <property type="entry name" value="Glyco_trans_2-like"/>
</dbReference>
<evidence type="ECO:0000259" key="5">
    <source>
        <dbReference type="Pfam" id="PF00535"/>
    </source>
</evidence>
<dbReference type="Gene3D" id="3.90.550.10">
    <property type="entry name" value="Spore Coat Polysaccharide Biosynthesis Protein SpsA, Chain A"/>
    <property type="match status" value="1"/>
</dbReference>
<evidence type="ECO:0000313" key="7">
    <source>
        <dbReference type="Proteomes" id="UP000001697"/>
    </source>
</evidence>
<keyword evidence="4" id="KW-0808">Transferase</keyword>
<gene>
    <name evidence="6" type="ordered locus">LAF_0094</name>
</gene>
<dbReference type="EMBL" id="AP008937">
    <property type="protein sequence ID" value="BAG26430.1"/>
    <property type="molecule type" value="Genomic_DNA"/>
</dbReference>
<dbReference type="RefSeq" id="WP_012390721.1">
    <property type="nucleotide sequence ID" value="NC_010610.1"/>
</dbReference>
<evidence type="ECO:0000256" key="3">
    <source>
        <dbReference type="ARBA" id="ARBA00022676"/>
    </source>
</evidence>
<dbReference type="GO" id="GO:0016757">
    <property type="term" value="F:glycosyltransferase activity"/>
    <property type="evidence" value="ECO:0007669"/>
    <property type="project" value="UniProtKB-KW"/>
</dbReference>
<dbReference type="InterPro" id="IPR029044">
    <property type="entry name" value="Nucleotide-diphossugar_trans"/>
</dbReference>
<dbReference type="Proteomes" id="UP000001697">
    <property type="component" value="Chromosome"/>
</dbReference>
<feature type="domain" description="Glycosyltransferase 2-like" evidence="5">
    <location>
        <begin position="7"/>
        <end position="127"/>
    </location>
</feature>
<evidence type="ECO:0000256" key="2">
    <source>
        <dbReference type="ARBA" id="ARBA00006739"/>
    </source>
</evidence>
<protein>
    <submittedName>
        <fullName evidence="6">Glycosyltransferases</fullName>
    </submittedName>
</protein>
<accession>A0ABF7R0I0</accession>